<dbReference type="SUPFAM" id="SSF51120">
    <property type="entry name" value="beta-Roll"/>
    <property type="match status" value="1"/>
</dbReference>
<dbReference type="GO" id="GO:0005509">
    <property type="term" value="F:calcium ion binding"/>
    <property type="evidence" value="ECO:0007669"/>
    <property type="project" value="InterPro"/>
</dbReference>
<dbReference type="PROSITE" id="PS00330">
    <property type="entry name" value="HEMOLYSIN_CALCIUM"/>
    <property type="match status" value="2"/>
</dbReference>
<dbReference type="Gene3D" id="2.60.40.60">
    <property type="entry name" value="Cadherins"/>
    <property type="match status" value="4"/>
</dbReference>
<feature type="domain" description="Cadherin" evidence="5">
    <location>
        <begin position="647"/>
        <end position="746"/>
    </location>
</feature>
<dbReference type="Gene3D" id="2.130.10.130">
    <property type="entry name" value="Integrin alpha, N-terminal"/>
    <property type="match status" value="7"/>
</dbReference>
<feature type="domain" description="Cadherin" evidence="5">
    <location>
        <begin position="559"/>
        <end position="647"/>
    </location>
</feature>
<evidence type="ECO:0000256" key="1">
    <source>
        <dbReference type="ARBA" id="ARBA00022729"/>
    </source>
</evidence>
<dbReference type="Pfam" id="PF00028">
    <property type="entry name" value="Cadherin"/>
    <property type="match status" value="3"/>
</dbReference>
<reference evidence="7" key="1">
    <citation type="submission" date="2019-06" db="EMBL/GenBank/DDBJ databases">
        <title>The complete genome of Emcibacter congregatus ZYLT.</title>
        <authorList>
            <person name="Zhao Z."/>
        </authorList>
    </citation>
    <scope>NUCLEOTIDE SEQUENCE [LARGE SCALE GENOMIC DNA]</scope>
    <source>
        <strain evidence="7">MCCC 1A06723</strain>
    </source>
</reference>
<dbReference type="InterPro" id="IPR002126">
    <property type="entry name" value="Cadherin-like_dom"/>
</dbReference>
<dbReference type="PROSITE" id="PS50268">
    <property type="entry name" value="CADHERIN_2"/>
    <property type="match status" value="4"/>
</dbReference>
<dbReference type="InterPro" id="IPR013519">
    <property type="entry name" value="Int_alpha_beta-p"/>
</dbReference>
<accession>A0A501PHQ5</accession>
<sequence>MRQGTMAEKTIKSAQLSLTVDVASDKSSFQKITNHINRRLNAGKAGRSSFLLTPFLLTACGGGGSTPSPTTQTPNMVSVTGAVVDGYVEGATVFLDENNNGILDSGEVSSTTDASGNYSFEVEEGTTGTIVSIGGTDVSTGVSYDGVVLTAPAGASVVSPLTTLMVNGVSEADIKAAFGIDDSVDLGSFDPVAASGNGDGNAAAVLLAGQEVMALVQSVTALLEGAGVANADGELQAAVLQQVAAALASDSTTDFSDAANVVALINAVDTGDAVSADVTTAAATAVSNVVEALAASPGDLSGENEAAAIVATYILPDVLADLGAGDVTTDDVESDFSDAAVDQLVSVVEEQGEDYSAGDVIAVDDTLIAIVGGDSFIASSVLLDNDVVSDGDILSVSLADGMPEGVAVQYDSQTGQIKLTVPDNVMADEIALNYVLGNNSGDDTATVTVSLVDTGVRNAFVAENSAGGTVVQSPIATPGVTYSLTDDANGSFVINADTGEITLAQGDTLDFEGVSEYLLTVSYSNGVNTVEQQIIITVTDVDETPIFISNSEAVFSEYASDSDILLQARAEDPEGSQNLVYSLADDDGGMFEIDAATGAISLADGESLNYENATSHQLTVAVSDGVNENSQIVTINVYDENEYPPSFQSGTSASVAEDVADTAVVYTADAVDLDGTATVTYSLTDNAGGLFEIDPATGEVSLVGGASLDFEDSSSHQITIQASDGTKTDTQDITITVTNVDEAPEFSSGTSVLAAEDVSDTDVLYTAVAVDPEGSGVTFSLSDDAGGLFEIDSNTGEVTLAVGQSLDYETASEHQITVVVSDGGVSASQDVTISVQDMISDGALSLSAIEQGSSLGVVITGYQNLSLEPPSLGRSVSYAGDVNNDGFDDLIIGATSRDIDGASYIIYGRADFSSLDTEVIENGDDTDGALLFAGSVYENNGMSVSIAGDINGDGYDDVIIGAPNYQNSDNEIAGAAYVVYGGGNLGIPDLLPYIKNGGAEVGFLIEGAHEYQEVGRSVSNAGDVNGDGFDDLIVGGGNSTPDGIIVSGASYLIFGGADLENIDLATLEPGTSDAGIMITGAETGDGSGFSVSAAGDVNGDGYDDVIIGATGEDTGGDLAGAAYVIYGGDSLANLDLASIEGGDGSAGIAIYGAEASDLTGTSVSSAGDVNGDGYADLIISSKGEDTGGNNAGATYVIYGGASLDHISLSDIESGDGSEGFVIYGGEAGDLSGYSVSTAGDLNGDGHEDIIIGTYYEETGGTKAGASYVIYGGQGSAVIDLTDIENGDGSGGFVLYGAEAGSHSGISVSYAGDLNGDGFDDLVVGAPGSFSYGIPEGAAYVIFGWDNTGNVIGGTDGNDNLVADGGAGARDSLVGGLGDDVLTSDGGGDVLYGGHGDDTLIIDTADFFRLEGGGGEDSLQLDGVDLDLTAINNDYLSGLETVDLLTDSGANSLTLDIMDLLDMTDSDDQLVVMGDGSDSLTFAASVILPVTQDTYTQHIDGEAYDAYVFRDVEGNIIGRMFVDQDINFDFQPDTTDYTSTGFLDLFHLETGSTEGIAVFGEGIYDGVGTWVSSAGDVNGDGFDDFIMGAPNEDTGAGNGGASYLIYGGSSLQNIELGDIESGAADVGIAIFGAGDWDWSGEAVSSAGDINGDGYDDLVIGAYGEDTGGDRAGASYVIYGGPSLANIFLTDIEGGDGSEGFVIYGAEAGDGNGLAVSSAGDVNGDGYSDIIVSSRDETTVGVYAGASYIIYGGTSLADIDLSDLEAGSSAGITIFGADEFDASGWSVSSAGDVNGDGYDDVVIGAPVEHSIQPYAGTAYVVYGGGDLSNIQLADIESGDGSAGFIMTGNEEFDLIGIAVSSAGDVNGDGYDDLLLGSEGDSTAGEYAGASYLVYGGAALSHITLSDIEGGDNSLGVVFYGDQAEDFSGGAVSSAGDFNGDGYDDILIGACSDGFPSYTEIGDSYLIYGGTSLSNMDLSDLELSGDGSEGFYIRGVEADGFAGWSVSAAGDVNGDGYDDIIIGATDEDTGDTDAGASYVIYGGDNSGGITEGTDGNDNLVADGGAGARDSLVGGLGDDTLTSDGGGDVLYGGYGDDTFIIDTTDFFRLEGGGGADSLRLDGSDLDLTAINNNNLSGLETVDLATDGGANALTLDIMDLIDMTDSDDRLVVMGDGSDSLTFAASAILAVTDVIGTENIDGQDYDVYTFSNGDGDVVGTLLVDQDMSVT</sequence>
<keyword evidence="2" id="KW-0677">Repeat</keyword>
<dbReference type="PANTHER" id="PTHR23221:SF7">
    <property type="entry name" value="PHOSPHATIDYLINOSITOL-GLYCAN-SPECIFIC PHOSPHOLIPASE D"/>
    <property type="match status" value="1"/>
</dbReference>
<feature type="domain" description="Cadherin" evidence="5">
    <location>
        <begin position="749"/>
        <end position="846"/>
    </location>
</feature>
<evidence type="ECO:0000313" key="6">
    <source>
        <dbReference type="EMBL" id="TPD59552.1"/>
    </source>
</evidence>
<keyword evidence="3" id="KW-0378">Hydrolase</keyword>
<dbReference type="Pfam" id="PF01839">
    <property type="entry name" value="FG-GAP"/>
    <property type="match status" value="13"/>
</dbReference>
<proteinExistence type="predicted"/>
<dbReference type="Proteomes" id="UP000319148">
    <property type="component" value="Unassembled WGS sequence"/>
</dbReference>
<organism evidence="6 7">
    <name type="scientific">Emcibacter nanhaiensis</name>
    <dbReference type="NCBI Taxonomy" id="1505037"/>
    <lineage>
        <taxon>Bacteria</taxon>
        <taxon>Pseudomonadati</taxon>
        <taxon>Pseudomonadota</taxon>
        <taxon>Alphaproteobacteria</taxon>
        <taxon>Emcibacterales</taxon>
        <taxon>Emcibacteraceae</taxon>
        <taxon>Emcibacter</taxon>
    </lineage>
</organism>
<dbReference type="PROSITE" id="PS51470">
    <property type="entry name" value="FG_GAP"/>
    <property type="match status" value="11"/>
</dbReference>
<dbReference type="InterPro" id="IPR011049">
    <property type="entry name" value="Serralysin-like_metalloprot_C"/>
</dbReference>
<dbReference type="CDD" id="cd11304">
    <property type="entry name" value="Cadherin_repeat"/>
    <property type="match status" value="4"/>
</dbReference>
<evidence type="ECO:0000256" key="4">
    <source>
        <dbReference type="ARBA" id="ARBA00023180"/>
    </source>
</evidence>
<keyword evidence="1" id="KW-0732">Signal</keyword>
<dbReference type="SMART" id="SM00191">
    <property type="entry name" value="Int_alpha"/>
    <property type="match status" value="14"/>
</dbReference>
<dbReference type="InterPro" id="IPR013517">
    <property type="entry name" value="FG-GAP"/>
</dbReference>
<evidence type="ECO:0000256" key="2">
    <source>
        <dbReference type="ARBA" id="ARBA00022737"/>
    </source>
</evidence>
<dbReference type="InterPro" id="IPR018511">
    <property type="entry name" value="Hemolysin-typ_Ca-bd_CS"/>
</dbReference>
<dbReference type="GO" id="GO:0016787">
    <property type="term" value="F:hydrolase activity"/>
    <property type="evidence" value="ECO:0007669"/>
    <property type="project" value="UniProtKB-KW"/>
</dbReference>
<dbReference type="InterPro" id="IPR028994">
    <property type="entry name" value="Integrin_alpha_N"/>
</dbReference>
<dbReference type="InterPro" id="IPR015919">
    <property type="entry name" value="Cadherin-like_sf"/>
</dbReference>
<dbReference type="SUPFAM" id="SSF49313">
    <property type="entry name" value="Cadherin-like"/>
    <property type="match status" value="4"/>
</dbReference>
<evidence type="ECO:0000256" key="3">
    <source>
        <dbReference type="ARBA" id="ARBA00022801"/>
    </source>
</evidence>
<feature type="non-terminal residue" evidence="6">
    <location>
        <position position="2224"/>
    </location>
</feature>
<feature type="domain" description="Cadherin" evidence="5">
    <location>
        <begin position="480"/>
        <end position="547"/>
    </location>
</feature>
<dbReference type="GO" id="GO:0007156">
    <property type="term" value="P:homophilic cell adhesion via plasma membrane adhesion molecules"/>
    <property type="evidence" value="ECO:0007669"/>
    <property type="project" value="InterPro"/>
</dbReference>
<gene>
    <name evidence="6" type="ORF">FIV46_10605</name>
</gene>
<dbReference type="SMART" id="SM00112">
    <property type="entry name" value="CA"/>
    <property type="match status" value="4"/>
</dbReference>
<dbReference type="PANTHER" id="PTHR23221">
    <property type="entry name" value="GLYCOSYLPHOSPHATIDYLINOSITOL PHOSPHOLIPASE D"/>
    <property type="match status" value="1"/>
</dbReference>
<protein>
    <recommendedName>
        <fullName evidence="5">Cadherin domain-containing protein</fullName>
    </recommendedName>
</protein>
<dbReference type="OrthoDB" id="9342475at2"/>
<dbReference type="GO" id="GO:0016020">
    <property type="term" value="C:membrane"/>
    <property type="evidence" value="ECO:0007669"/>
    <property type="project" value="InterPro"/>
</dbReference>
<dbReference type="SUPFAM" id="SSF69318">
    <property type="entry name" value="Integrin alpha N-terminal domain"/>
    <property type="match status" value="5"/>
</dbReference>
<dbReference type="PRINTS" id="PR00313">
    <property type="entry name" value="CABNDNGRPT"/>
</dbReference>
<evidence type="ECO:0000259" key="5">
    <source>
        <dbReference type="PROSITE" id="PS50268"/>
    </source>
</evidence>
<dbReference type="EMBL" id="VFIY01000012">
    <property type="protein sequence ID" value="TPD59552.1"/>
    <property type="molecule type" value="Genomic_DNA"/>
</dbReference>
<dbReference type="SUPFAM" id="SSF117074">
    <property type="entry name" value="Hypothetical protein PA1324"/>
    <property type="match status" value="1"/>
</dbReference>
<keyword evidence="7" id="KW-1185">Reference proteome</keyword>
<evidence type="ECO:0000313" key="7">
    <source>
        <dbReference type="Proteomes" id="UP000319148"/>
    </source>
</evidence>
<comment type="caution">
    <text evidence="6">The sequence shown here is derived from an EMBL/GenBank/DDBJ whole genome shotgun (WGS) entry which is preliminary data.</text>
</comment>
<name>A0A501PHQ5_9PROT</name>
<keyword evidence="4" id="KW-0325">Glycoprotein</keyword>